<organism evidence="6 7">
    <name type="scientific">Candidatus Doriopsillibacter californiensis</name>
    <dbReference type="NCBI Taxonomy" id="2970740"/>
    <lineage>
        <taxon>Bacteria</taxon>
        <taxon>Pseudomonadati</taxon>
        <taxon>Pseudomonadota</taxon>
        <taxon>Gammaproteobacteria</taxon>
        <taxon>Candidatus Tethybacterales</taxon>
        <taxon>Candidatus Persebacteraceae</taxon>
        <taxon>Candidatus Doriopsillibacter</taxon>
    </lineage>
</organism>
<name>A0ABT7QLI7_9GAMM</name>
<gene>
    <name evidence="6" type="ORF">NQX30_04130</name>
</gene>
<keyword evidence="2" id="KW-0489">Methyltransferase</keyword>
<evidence type="ECO:0000256" key="3">
    <source>
        <dbReference type="ARBA" id="ARBA00022679"/>
    </source>
</evidence>
<evidence type="ECO:0000259" key="5">
    <source>
        <dbReference type="Pfam" id="PF01555"/>
    </source>
</evidence>
<accession>A0ABT7QLI7</accession>
<dbReference type="Pfam" id="PF01555">
    <property type="entry name" value="N6_N4_Mtase"/>
    <property type="match status" value="1"/>
</dbReference>
<dbReference type="InterPro" id="IPR002052">
    <property type="entry name" value="DNA_methylase_N6_adenine_CS"/>
</dbReference>
<comment type="caution">
    <text evidence="6">The sequence shown here is derived from an EMBL/GenBank/DDBJ whole genome shotgun (WGS) entry which is preliminary data.</text>
</comment>
<dbReference type="EC" id="2.1.1.-" evidence="4"/>
<keyword evidence="7" id="KW-1185">Reference proteome</keyword>
<evidence type="ECO:0000256" key="4">
    <source>
        <dbReference type="RuleBase" id="RU362026"/>
    </source>
</evidence>
<dbReference type="InterPro" id="IPR029063">
    <property type="entry name" value="SAM-dependent_MTases_sf"/>
</dbReference>
<dbReference type="EMBL" id="JANQAO010000002">
    <property type="protein sequence ID" value="MDM5147557.1"/>
    <property type="molecule type" value="Genomic_DNA"/>
</dbReference>
<dbReference type="InterPro" id="IPR002941">
    <property type="entry name" value="DNA_methylase_N4/N6"/>
</dbReference>
<feature type="domain" description="DNA methylase N-4/N-6" evidence="5">
    <location>
        <begin position="34"/>
        <end position="288"/>
    </location>
</feature>
<evidence type="ECO:0000256" key="1">
    <source>
        <dbReference type="ARBA" id="ARBA00006594"/>
    </source>
</evidence>
<reference evidence="6" key="1">
    <citation type="submission" date="2022-08" db="EMBL/GenBank/DDBJ databases">
        <authorList>
            <person name="Dzunkova M."/>
            <person name="La Clair J."/>
            <person name="Tyml T."/>
            <person name="Doud D."/>
            <person name="Schulz F."/>
            <person name="Piquer S."/>
            <person name="Porcel Sanchis D."/>
            <person name="Osborn A."/>
            <person name="Robinson D."/>
            <person name="Louie K.B."/>
            <person name="Bowen B.P."/>
            <person name="Bowers R."/>
            <person name="Lee J."/>
            <person name="Arnau Llombart V."/>
            <person name="Diaz Villanueva W."/>
            <person name="Gosliner T."/>
            <person name="Northen T."/>
            <person name="Cheng J.-F."/>
            <person name="Burkart M.D."/>
            <person name="Woyke T."/>
        </authorList>
    </citation>
    <scope>NUCLEOTIDE SEQUENCE</scope>
    <source>
        <strain evidence="6">Df01</strain>
    </source>
</reference>
<protein>
    <recommendedName>
        <fullName evidence="4">Methyltransferase</fullName>
        <ecNumber evidence="4">2.1.1.-</ecNumber>
    </recommendedName>
</protein>
<evidence type="ECO:0000313" key="6">
    <source>
        <dbReference type="EMBL" id="MDM5147557.1"/>
    </source>
</evidence>
<dbReference type="InterPro" id="IPR001091">
    <property type="entry name" value="RM_Methyltransferase"/>
</dbReference>
<comment type="similarity">
    <text evidence="1 4">Belongs to the N(4)/N(6)-methyltransferase family.</text>
</comment>
<evidence type="ECO:0000313" key="7">
    <source>
        <dbReference type="Proteomes" id="UP001168167"/>
    </source>
</evidence>
<keyword evidence="3" id="KW-0808">Transferase</keyword>
<reference evidence="6" key="2">
    <citation type="journal article" date="2023" name="Microbiome">
        <title>Synthase-selected sorting approach identifies a beta-lactone synthase in a nudibranch symbiotic bacterium.</title>
        <authorList>
            <person name="Dzunkova M."/>
            <person name="La Clair J.J."/>
            <person name="Tyml T."/>
            <person name="Doud D."/>
            <person name="Schulz F."/>
            <person name="Piquer-Esteban S."/>
            <person name="Porcel Sanchis D."/>
            <person name="Osborn A."/>
            <person name="Robinson D."/>
            <person name="Louie K.B."/>
            <person name="Bowen B.P."/>
            <person name="Bowers R.M."/>
            <person name="Lee J."/>
            <person name="Arnau V."/>
            <person name="Diaz-Villanueva W."/>
            <person name="Stepanauskas R."/>
            <person name="Gosliner T."/>
            <person name="Date S.V."/>
            <person name="Northen T.R."/>
            <person name="Cheng J.F."/>
            <person name="Burkart M.D."/>
            <person name="Woyke T."/>
        </authorList>
    </citation>
    <scope>NUCLEOTIDE SEQUENCE</scope>
    <source>
        <strain evidence="6">Df01</strain>
    </source>
</reference>
<dbReference type="SUPFAM" id="SSF53335">
    <property type="entry name" value="S-adenosyl-L-methionine-dependent methyltransferases"/>
    <property type="match status" value="1"/>
</dbReference>
<proteinExistence type="inferred from homology"/>
<dbReference type="Proteomes" id="UP001168167">
    <property type="component" value="Unassembled WGS sequence"/>
</dbReference>
<dbReference type="Gene3D" id="3.40.50.150">
    <property type="entry name" value="Vaccinia Virus protein VP39"/>
    <property type="match status" value="1"/>
</dbReference>
<sequence>MKELATKQKRLPGGGEMLLGDNLPLLKQIKSETVSLIYIDPPFNTGKKQSRTRIKTTRINGGEGDRTGFCGNRYHSTVIGKSGYADSFDDFTGFLQPRLQEAHRILKPNGSLFFHIDWREAANCRLLLEEIFGGSSHCINEIIWAYDFGGRGKNKWPAKHDNIYWFAKDPDNYIFNYDDIDRIPYMAPGLVSAEKAAKGKKPTDVWGTDFLLSTDVWWQTIVPTNGKERVNYATQKPLDIVKRIVVTHSKIGDTVLDFFAGSGTLGEAAKKTRRKYILIDSSQESYEVVLRRLNDASDISDAVSKENCKADNIFDHASFELKSSCKIRKEWQGSPYEWLHIAAPATKGKKARELVTKFLSEYWVKCSVKPKNEIIEVNDKKMAVKLSFLWESGAYTFEQIKKDKEYDYLFLLGISPFKPHGWIISKDDAIEVSKIQHSENSRWLKVHPTNKEKWPECFKKKRQNGDLEKLTPELLT</sequence>
<dbReference type="PRINTS" id="PR00508">
    <property type="entry name" value="S21N4MTFRASE"/>
</dbReference>
<dbReference type="PROSITE" id="PS00092">
    <property type="entry name" value="N6_MTASE"/>
    <property type="match status" value="1"/>
</dbReference>
<evidence type="ECO:0000256" key="2">
    <source>
        <dbReference type="ARBA" id="ARBA00022603"/>
    </source>
</evidence>